<reference evidence="8" key="1">
    <citation type="submission" date="2010-08" db="EMBL/GenBank/DDBJ databases">
        <authorList>
            <consortium name="Caenorhabditis japonica Sequencing Consortium"/>
            <person name="Wilson R.K."/>
        </authorList>
    </citation>
    <scope>NUCLEOTIDE SEQUENCE [LARGE SCALE GENOMIC DNA]</scope>
    <source>
        <strain evidence="8">DF5081</strain>
    </source>
</reference>
<feature type="region of interest" description="Disordered" evidence="5">
    <location>
        <begin position="476"/>
        <end position="502"/>
    </location>
</feature>
<dbReference type="InterPro" id="IPR051435">
    <property type="entry name" value="RING_finger_E3_ubiq-ligases"/>
</dbReference>
<evidence type="ECO:0000256" key="5">
    <source>
        <dbReference type="SAM" id="MobiDB-lite"/>
    </source>
</evidence>
<organism evidence="7 8">
    <name type="scientific">Caenorhabditis japonica</name>
    <dbReference type="NCBI Taxonomy" id="281687"/>
    <lineage>
        <taxon>Eukaryota</taxon>
        <taxon>Metazoa</taxon>
        <taxon>Ecdysozoa</taxon>
        <taxon>Nematoda</taxon>
        <taxon>Chromadorea</taxon>
        <taxon>Rhabditida</taxon>
        <taxon>Rhabditina</taxon>
        <taxon>Rhabditomorpha</taxon>
        <taxon>Rhabditoidea</taxon>
        <taxon>Rhabditidae</taxon>
        <taxon>Peloderinae</taxon>
        <taxon>Caenorhabditis</taxon>
    </lineage>
</organism>
<keyword evidence="1" id="KW-0479">Metal-binding</keyword>
<protein>
    <submittedName>
        <fullName evidence="7">RING-type domain-containing protein</fullName>
    </submittedName>
</protein>
<dbReference type="InterPro" id="IPR027370">
    <property type="entry name" value="Znf-RING_euk"/>
</dbReference>
<evidence type="ECO:0000256" key="4">
    <source>
        <dbReference type="PROSITE-ProRule" id="PRU00175"/>
    </source>
</evidence>
<keyword evidence="3" id="KW-0862">Zinc</keyword>
<dbReference type="PANTHER" id="PTHR22791:SF35">
    <property type="entry name" value="RING-TYPE DOMAIN-CONTAINING PROTEIN"/>
    <property type="match status" value="1"/>
</dbReference>
<dbReference type="InterPro" id="IPR001841">
    <property type="entry name" value="Znf_RING"/>
</dbReference>
<dbReference type="Gene3D" id="3.30.40.10">
    <property type="entry name" value="Zinc/RING finger domain, C3HC4 (zinc finger)"/>
    <property type="match status" value="1"/>
</dbReference>
<dbReference type="CDD" id="cd16564">
    <property type="entry name" value="RING-HC_RNF222"/>
    <property type="match status" value="1"/>
</dbReference>
<dbReference type="InterPro" id="IPR013083">
    <property type="entry name" value="Znf_RING/FYVE/PHD"/>
</dbReference>
<keyword evidence="2 4" id="KW-0863">Zinc-finger</keyword>
<dbReference type="GO" id="GO:0016567">
    <property type="term" value="P:protein ubiquitination"/>
    <property type="evidence" value="ECO:0007669"/>
    <property type="project" value="TreeGrafter"/>
</dbReference>
<dbReference type="Proteomes" id="UP000005237">
    <property type="component" value="Unassembled WGS sequence"/>
</dbReference>
<evidence type="ECO:0000256" key="2">
    <source>
        <dbReference type="ARBA" id="ARBA00022771"/>
    </source>
</evidence>
<evidence type="ECO:0000256" key="1">
    <source>
        <dbReference type="ARBA" id="ARBA00022723"/>
    </source>
</evidence>
<dbReference type="PROSITE" id="PS50089">
    <property type="entry name" value="ZF_RING_2"/>
    <property type="match status" value="1"/>
</dbReference>
<accession>A0A8R1DLE5</accession>
<dbReference type="GO" id="GO:0008270">
    <property type="term" value="F:zinc ion binding"/>
    <property type="evidence" value="ECO:0007669"/>
    <property type="project" value="UniProtKB-KW"/>
</dbReference>
<dbReference type="SMART" id="SM00184">
    <property type="entry name" value="RING"/>
    <property type="match status" value="1"/>
</dbReference>
<name>A0A8R1DLE5_CAEJA</name>
<evidence type="ECO:0000313" key="7">
    <source>
        <dbReference type="EnsemblMetazoa" id="CJA06038.1"/>
    </source>
</evidence>
<dbReference type="InterPro" id="IPR017907">
    <property type="entry name" value="Znf_RING_CS"/>
</dbReference>
<feature type="compositionally biased region" description="Low complexity" evidence="5">
    <location>
        <begin position="381"/>
        <end position="390"/>
    </location>
</feature>
<proteinExistence type="predicted"/>
<keyword evidence="8" id="KW-1185">Reference proteome</keyword>
<evidence type="ECO:0000259" key="6">
    <source>
        <dbReference type="PROSITE" id="PS50089"/>
    </source>
</evidence>
<dbReference type="AlphaFoldDB" id="A0A8R1DLE5"/>
<evidence type="ECO:0000313" key="8">
    <source>
        <dbReference type="Proteomes" id="UP000005237"/>
    </source>
</evidence>
<dbReference type="EnsemblMetazoa" id="CJA06038.1">
    <property type="protein sequence ID" value="CJA06038.1"/>
    <property type="gene ID" value="WBGene00125242"/>
</dbReference>
<reference evidence="7" key="2">
    <citation type="submission" date="2022-06" db="UniProtKB">
        <authorList>
            <consortium name="EnsemblMetazoa"/>
        </authorList>
    </citation>
    <scope>IDENTIFICATION</scope>
    <source>
        <strain evidence="7">DF5081</strain>
    </source>
</reference>
<feature type="region of interest" description="Disordered" evidence="5">
    <location>
        <begin position="375"/>
        <end position="408"/>
    </location>
</feature>
<dbReference type="PROSITE" id="PS00518">
    <property type="entry name" value="ZF_RING_1"/>
    <property type="match status" value="1"/>
</dbReference>
<dbReference type="PANTHER" id="PTHR22791">
    <property type="entry name" value="RING-TYPE DOMAIN-CONTAINING PROTEIN"/>
    <property type="match status" value="1"/>
</dbReference>
<evidence type="ECO:0000256" key="3">
    <source>
        <dbReference type="ARBA" id="ARBA00022833"/>
    </source>
</evidence>
<dbReference type="Pfam" id="PF13445">
    <property type="entry name" value="zf-RING_UBOX"/>
    <property type="match status" value="1"/>
</dbReference>
<dbReference type="SUPFAM" id="SSF57850">
    <property type="entry name" value="RING/U-box"/>
    <property type="match status" value="1"/>
</dbReference>
<dbReference type="GO" id="GO:0061630">
    <property type="term" value="F:ubiquitin protein ligase activity"/>
    <property type="evidence" value="ECO:0007669"/>
    <property type="project" value="TreeGrafter"/>
</dbReference>
<sequence>MEHNPKPPASPPEPDMTEEQRLTVKIRERADNVQACRVCWDEYHGARNPARLLSCGHSFCTRCVVSCSNPEMQVNDDNDEIRCPECRRVSKQPPATFPVNFQLMQILTTLSLLRTPRSEEEEEKELPSANFDTLGTILPVNKMKELSMTDLMHHGQVYFDALRHRANEDKPKSGVLLEIANTVMNRINELQRIMEDFVKSWDKIKKGQQPRQCWHLRSGMTVRRPHIQTMQEILDTSPIAARRILDPDFMRDMVVYRPPPNVADYTNPPVDELQAVIEQEQIAQAEADPARQIDTIREAHMRRERENARNQELMRLLADGNTEVARFRLPSNVESRLQEINQQTLYPSCSNCGGPHAIKNCEKPTILDRKLEHKMRLEPESSTSTTSSNSAGMPSSSIPPLTAAPVVSMQAPPNPVFHMESNGNHPNGPPIQMNNTHFQHHQQQQMAMLQNVFHNGAQFRPIGQFEAGPPPVYLMQQQTAPISQQPPTVPSATPTNGGNSSN</sequence>
<feature type="domain" description="RING-type" evidence="6">
    <location>
        <begin position="36"/>
        <end position="87"/>
    </location>
</feature>